<reference evidence="2 3" key="1">
    <citation type="submission" date="2019-08" db="EMBL/GenBank/DDBJ databases">
        <title>Whole genome of Aphis craccivora.</title>
        <authorList>
            <person name="Voronova N.V."/>
            <person name="Shulinski R.S."/>
            <person name="Bandarenka Y.V."/>
            <person name="Zhorov D.G."/>
            <person name="Warner D."/>
        </authorList>
    </citation>
    <scope>NUCLEOTIDE SEQUENCE [LARGE SCALE GENOMIC DNA]</scope>
    <source>
        <strain evidence="2">180601</strain>
        <tissue evidence="2">Whole Body</tissue>
    </source>
</reference>
<evidence type="ECO:0000313" key="3">
    <source>
        <dbReference type="Proteomes" id="UP000478052"/>
    </source>
</evidence>
<dbReference type="EMBL" id="VUJU01009373">
    <property type="protein sequence ID" value="KAF0720901.1"/>
    <property type="molecule type" value="Genomic_DNA"/>
</dbReference>
<evidence type="ECO:0000313" key="2">
    <source>
        <dbReference type="EMBL" id="KAF0720901.1"/>
    </source>
</evidence>
<evidence type="ECO:0000256" key="1">
    <source>
        <dbReference type="SAM" id="MobiDB-lite"/>
    </source>
</evidence>
<protein>
    <submittedName>
        <fullName evidence="2">Uncharacterized protein</fullName>
    </submittedName>
</protein>
<sequence length="70" mass="8257">MAECRQLATLTVQDARPRPHATHVKSEIKRLRGRPLIISPDGRIRLMNNYSYIKTRDLLLKMFEKKPDHM</sequence>
<accession>A0A6G0W267</accession>
<name>A0A6G0W267_APHCR</name>
<feature type="non-terminal residue" evidence="2">
    <location>
        <position position="70"/>
    </location>
</feature>
<organism evidence="2 3">
    <name type="scientific">Aphis craccivora</name>
    <name type="common">Cowpea aphid</name>
    <dbReference type="NCBI Taxonomy" id="307492"/>
    <lineage>
        <taxon>Eukaryota</taxon>
        <taxon>Metazoa</taxon>
        <taxon>Ecdysozoa</taxon>
        <taxon>Arthropoda</taxon>
        <taxon>Hexapoda</taxon>
        <taxon>Insecta</taxon>
        <taxon>Pterygota</taxon>
        <taxon>Neoptera</taxon>
        <taxon>Paraneoptera</taxon>
        <taxon>Hemiptera</taxon>
        <taxon>Sternorrhyncha</taxon>
        <taxon>Aphidomorpha</taxon>
        <taxon>Aphidoidea</taxon>
        <taxon>Aphididae</taxon>
        <taxon>Aphidini</taxon>
        <taxon>Aphis</taxon>
        <taxon>Aphis</taxon>
    </lineage>
</organism>
<gene>
    <name evidence="2" type="ORF">FWK35_00028784</name>
</gene>
<dbReference type="Proteomes" id="UP000478052">
    <property type="component" value="Unassembled WGS sequence"/>
</dbReference>
<feature type="region of interest" description="Disordered" evidence="1">
    <location>
        <begin position="1"/>
        <end position="26"/>
    </location>
</feature>
<keyword evidence="3" id="KW-1185">Reference proteome</keyword>
<proteinExistence type="predicted"/>
<dbReference type="AlphaFoldDB" id="A0A6G0W267"/>
<comment type="caution">
    <text evidence="2">The sequence shown here is derived from an EMBL/GenBank/DDBJ whole genome shotgun (WGS) entry which is preliminary data.</text>
</comment>